<protein>
    <recommendedName>
        <fullName evidence="4">Serine aminopeptidase S33 domain-containing protein</fullName>
    </recommendedName>
</protein>
<proteinExistence type="predicted"/>
<reference evidence="2" key="1">
    <citation type="journal article" date="2021" name="Proc. Natl. Acad. Sci. U.S.A.">
        <title>Three genomes in the algal genus Volvox reveal the fate of a haploid sex-determining region after a transition to homothallism.</title>
        <authorList>
            <person name="Yamamoto K."/>
            <person name="Hamaji T."/>
            <person name="Kawai-Toyooka H."/>
            <person name="Matsuzaki R."/>
            <person name="Takahashi F."/>
            <person name="Nishimura Y."/>
            <person name="Kawachi M."/>
            <person name="Noguchi H."/>
            <person name="Minakuchi Y."/>
            <person name="Umen J.G."/>
            <person name="Toyoda A."/>
            <person name="Nozaki H."/>
        </authorList>
    </citation>
    <scope>NUCLEOTIDE SEQUENCE</scope>
    <source>
        <strain evidence="2">NIES-3780</strain>
    </source>
</reference>
<evidence type="ECO:0000313" key="3">
    <source>
        <dbReference type="Proteomes" id="UP000747399"/>
    </source>
</evidence>
<sequence length="221" mass="24430">MSIFFWSLIIKSFLKFPKPHLTRVAESPFLSVAMRQAALFAIRHHQMHGLIMCLLNNGSVARKNLTRSHQSTGKTVEVRGTGAACPRSPHNQRTNQNSISMKAGGWRPVILSRFTLETSSYSPIKSVPRVTAPVMFISALRDQLCPAEQVRKAAELLPTSNNNSRGGSSSRGELVELDCTHFDAYLGEHLVAATESMVQFLRRHMQPSAEVSVPVSDAMSE</sequence>
<feature type="region of interest" description="Disordered" evidence="1">
    <location>
        <begin position="68"/>
        <end position="98"/>
    </location>
</feature>
<dbReference type="Proteomes" id="UP000747399">
    <property type="component" value="Unassembled WGS sequence"/>
</dbReference>
<accession>A0A8J4EWN2</accession>
<dbReference type="EMBL" id="BNCO01000004">
    <property type="protein sequence ID" value="GIL46824.1"/>
    <property type="molecule type" value="Genomic_DNA"/>
</dbReference>
<feature type="compositionally biased region" description="Polar residues" evidence="1">
    <location>
        <begin position="89"/>
        <end position="98"/>
    </location>
</feature>
<name>A0A8J4EWN2_9CHLO</name>
<dbReference type="Gene3D" id="3.40.50.1820">
    <property type="entry name" value="alpha/beta hydrolase"/>
    <property type="match status" value="1"/>
</dbReference>
<evidence type="ECO:0008006" key="4">
    <source>
        <dbReference type="Google" id="ProtNLM"/>
    </source>
</evidence>
<comment type="caution">
    <text evidence="2">The sequence shown here is derived from an EMBL/GenBank/DDBJ whole genome shotgun (WGS) entry which is preliminary data.</text>
</comment>
<evidence type="ECO:0000256" key="1">
    <source>
        <dbReference type="SAM" id="MobiDB-lite"/>
    </source>
</evidence>
<evidence type="ECO:0000313" key="2">
    <source>
        <dbReference type="EMBL" id="GIL46824.1"/>
    </source>
</evidence>
<gene>
    <name evidence="2" type="ORF">Vafri_3701</name>
</gene>
<keyword evidence="3" id="KW-1185">Reference proteome</keyword>
<dbReference type="InterPro" id="IPR029058">
    <property type="entry name" value="AB_hydrolase_fold"/>
</dbReference>
<dbReference type="AlphaFoldDB" id="A0A8J4EWN2"/>
<dbReference type="SUPFAM" id="SSF53474">
    <property type="entry name" value="alpha/beta-Hydrolases"/>
    <property type="match status" value="1"/>
</dbReference>
<organism evidence="2 3">
    <name type="scientific">Volvox africanus</name>
    <dbReference type="NCBI Taxonomy" id="51714"/>
    <lineage>
        <taxon>Eukaryota</taxon>
        <taxon>Viridiplantae</taxon>
        <taxon>Chlorophyta</taxon>
        <taxon>core chlorophytes</taxon>
        <taxon>Chlorophyceae</taxon>
        <taxon>CS clade</taxon>
        <taxon>Chlamydomonadales</taxon>
        <taxon>Volvocaceae</taxon>
        <taxon>Volvox</taxon>
    </lineage>
</organism>